<dbReference type="SUPFAM" id="SSF51905">
    <property type="entry name" value="FAD/NAD(P)-binding domain"/>
    <property type="match status" value="1"/>
</dbReference>
<feature type="domain" description="FAD-binding" evidence="1">
    <location>
        <begin position="257"/>
        <end position="337"/>
    </location>
</feature>
<evidence type="ECO:0000313" key="2">
    <source>
        <dbReference type="EMBL" id="KII67164.1"/>
    </source>
</evidence>
<dbReference type="Gene3D" id="3.50.50.60">
    <property type="entry name" value="FAD/NAD(P)-binding domain"/>
    <property type="match status" value="2"/>
</dbReference>
<dbReference type="Pfam" id="PF01494">
    <property type="entry name" value="FAD_binding_3"/>
    <property type="match status" value="2"/>
</dbReference>
<dbReference type="OrthoDB" id="683240at2759"/>
<dbReference type="GO" id="GO:0004497">
    <property type="term" value="F:monooxygenase activity"/>
    <property type="evidence" value="ECO:0007669"/>
    <property type="project" value="UniProtKB-KW"/>
</dbReference>
<dbReference type="GO" id="GO:0071949">
    <property type="term" value="F:FAD binding"/>
    <property type="evidence" value="ECO:0007669"/>
    <property type="project" value="InterPro"/>
</dbReference>
<name>A0A0C2INW0_THEKT</name>
<evidence type="ECO:0000259" key="1">
    <source>
        <dbReference type="Pfam" id="PF01494"/>
    </source>
</evidence>
<dbReference type="AlphaFoldDB" id="A0A0C2INW0"/>
<protein>
    <submittedName>
        <fullName evidence="2">Ubiquinone biosynthesis monooxygenase COQ6</fullName>
    </submittedName>
</protein>
<reference evidence="2 3" key="1">
    <citation type="journal article" date="2014" name="Genome Biol. Evol.">
        <title>The genome of the myxosporean Thelohanellus kitauei shows adaptations to nutrient acquisition within its fish host.</title>
        <authorList>
            <person name="Yang Y."/>
            <person name="Xiong J."/>
            <person name="Zhou Z."/>
            <person name="Huo F."/>
            <person name="Miao W."/>
            <person name="Ran C."/>
            <person name="Liu Y."/>
            <person name="Zhang J."/>
            <person name="Feng J."/>
            <person name="Wang M."/>
            <person name="Wang M."/>
            <person name="Wang L."/>
            <person name="Yao B."/>
        </authorList>
    </citation>
    <scope>NUCLEOTIDE SEQUENCE [LARGE SCALE GENOMIC DNA]</scope>
    <source>
        <strain evidence="2">Wuqing</strain>
    </source>
</reference>
<dbReference type="InterPro" id="IPR051205">
    <property type="entry name" value="UbiH/COQ6_monooxygenase"/>
</dbReference>
<organism evidence="2 3">
    <name type="scientific">Thelohanellus kitauei</name>
    <name type="common">Myxosporean</name>
    <dbReference type="NCBI Taxonomy" id="669202"/>
    <lineage>
        <taxon>Eukaryota</taxon>
        <taxon>Metazoa</taxon>
        <taxon>Cnidaria</taxon>
        <taxon>Myxozoa</taxon>
        <taxon>Myxosporea</taxon>
        <taxon>Bivalvulida</taxon>
        <taxon>Platysporina</taxon>
        <taxon>Myxobolidae</taxon>
        <taxon>Thelohanellus</taxon>
    </lineage>
</organism>
<dbReference type="PANTHER" id="PTHR43876">
    <property type="entry name" value="UBIQUINONE BIOSYNTHESIS MONOOXYGENASE COQ6, MITOCHONDRIAL"/>
    <property type="match status" value="1"/>
</dbReference>
<accession>A0A0C2INW0</accession>
<dbReference type="InterPro" id="IPR002938">
    <property type="entry name" value="FAD-bd"/>
</dbReference>
<keyword evidence="2" id="KW-0830">Ubiquinone</keyword>
<keyword evidence="2" id="KW-0503">Monooxygenase</keyword>
<dbReference type="Proteomes" id="UP000031668">
    <property type="component" value="Unassembled WGS sequence"/>
</dbReference>
<keyword evidence="2" id="KW-0560">Oxidoreductase</keyword>
<comment type="caution">
    <text evidence="2">The sequence shown here is derived from an EMBL/GenBank/DDBJ whole genome shotgun (WGS) entry which is preliminary data.</text>
</comment>
<dbReference type="EMBL" id="JWZT01003288">
    <property type="protein sequence ID" value="KII67164.1"/>
    <property type="molecule type" value="Genomic_DNA"/>
</dbReference>
<dbReference type="PANTHER" id="PTHR43876:SF7">
    <property type="entry name" value="UBIQUINONE BIOSYNTHESIS MONOOXYGENASE COQ6, MITOCHONDRIAL"/>
    <property type="match status" value="1"/>
</dbReference>
<evidence type="ECO:0000313" key="3">
    <source>
        <dbReference type="Proteomes" id="UP000031668"/>
    </source>
</evidence>
<dbReference type="PRINTS" id="PR00420">
    <property type="entry name" value="RNGMNOXGNASE"/>
</dbReference>
<dbReference type="InterPro" id="IPR036188">
    <property type="entry name" value="FAD/NAD-bd_sf"/>
</dbReference>
<gene>
    <name evidence="2" type="ORF">RF11_11219</name>
</gene>
<dbReference type="OMA" id="QQDITWQ"/>
<sequence>MLGLPKTALDITKFDPKRSITRAFTVTMSSKNFLDKIGIWEMLASRAEAIWDETGGLLEFGDKKTPLGYIVDEGLLGHCLDEKTTEAKHEFQNVKIQHIEQDKEFVYVTLEDDTKIKTRLLVACDGARSKVAQLVCPSSVSRDYHMSALSVVVKTESTERHVAYQKMTNEGIVALLPIGPQLYSLIWTTKTDILDRFNSPETLVEKINDILTKEKGVGTGFVSRSVQELYMAIQPGSIASASSHPQIQIKSFESTKVIYPLHFKVLTNFAIGRVAFAGDSAHRLLPITGHGLNLGLGDVELLSNLISATYIRKGNLHDCSKLLSRYNRDRLLSSTKVAVLTTALKHIYIDDSPLTRFASTGMSLLTRSSQIKKKLINISRYEL</sequence>
<keyword evidence="3" id="KW-1185">Reference proteome</keyword>
<feature type="domain" description="FAD-binding" evidence="1">
    <location>
        <begin position="87"/>
        <end position="209"/>
    </location>
</feature>
<proteinExistence type="predicted"/>